<evidence type="ECO:0000313" key="2">
    <source>
        <dbReference type="EMBL" id="KAB5316465.1"/>
    </source>
</evidence>
<dbReference type="AlphaFoldDB" id="A0A7J5LH28"/>
<dbReference type="InterPro" id="IPR042278">
    <property type="entry name" value="Mfa-like_1_N"/>
</dbReference>
<proteinExistence type="predicted"/>
<dbReference type="RefSeq" id="WP_151871461.1">
    <property type="nucleotide sequence ID" value="NZ_CP081913.1"/>
</dbReference>
<evidence type="ECO:0000313" key="3">
    <source>
        <dbReference type="Proteomes" id="UP000467334"/>
    </source>
</evidence>
<feature type="signal peptide" evidence="1">
    <location>
        <begin position="1"/>
        <end position="22"/>
    </location>
</feature>
<protein>
    <submittedName>
        <fullName evidence="2">Fimbrillin family protein</fullName>
    </submittedName>
</protein>
<evidence type="ECO:0000256" key="1">
    <source>
        <dbReference type="SAM" id="SignalP"/>
    </source>
</evidence>
<dbReference type="Pfam" id="PF13149">
    <property type="entry name" value="Mfa_like_1"/>
    <property type="match status" value="1"/>
</dbReference>
<dbReference type="Gene3D" id="2.60.40.2620">
    <property type="entry name" value="Fimbrillin-like"/>
    <property type="match status" value="1"/>
</dbReference>
<dbReference type="EMBL" id="WCLE01000002">
    <property type="protein sequence ID" value="KAB5316465.1"/>
    <property type="molecule type" value="Genomic_DNA"/>
</dbReference>
<feature type="chain" id="PRO_5029816219" evidence="1">
    <location>
        <begin position="23"/>
        <end position="308"/>
    </location>
</feature>
<dbReference type="InterPro" id="IPR025049">
    <property type="entry name" value="Mfa-like_1"/>
</dbReference>
<reference evidence="2 3" key="1">
    <citation type="journal article" date="2019" name="Nat. Med.">
        <title>A library of human gut bacterial isolates paired with longitudinal multiomics data enables mechanistic microbiome research.</title>
        <authorList>
            <person name="Poyet M."/>
            <person name="Groussin M."/>
            <person name="Gibbons S.M."/>
            <person name="Avila-Pacheco J."/>
            <person name="Jiang X."/>
            <person name="Kearney S.M."/>
            <person name="Perrotta A.R."/>
            <person name="Berdy B."/>
            <person name="Zhao S."/>
            <person name="Lieberman T.D."/>
            <person name="Swanson P.K."/>
            <person name="Smith M."/>
            <person name="Roesemann S."/>
            <person name="Alexander J.E."/>
            <person name="Rich S.A."/>
            <person name="Livny J."/>
            <person name="Vlamakis H."/>
            <person name="Clish C."/>
            <person name="Bullock K."/>
            <person name="Deik A."/>
            <person name="Scott J."/>
            <person name="Pierce K.A."/>
            <person name="Xavier R.J."/>
            <person name="Alm E.J."/>
        </authorList>
    </citation>
    <scope>NUCLEOTIDE SEQUENCE [LARGE SCALE GENOMIC DNA]</scope>
    <source>
        <strain evidence="2 3">BIOML-A6</strain>
    </source>
</reference>
<accession>A0A7J5LH28</accession>
<sequence length="308" mass="32605">MKWNKWVLYGSSVLLSVVAACSADVPQTMVQDDGRVEIRVSSGIFSSVEPATRAVLDGMINSGFNTDLDVAFARADADGNGDYTVYKDDALAGTVTSSSQELAFAPAEYYSANGNKTKLIGWYPRRNNVSFTQASGVVNFGTIDGRTDIMVTSLKEGKKDSKIQSLVFSHLLTQISVRVYASDADTKSLWGKVRSIKITGKKQACVITLPAATSVDGTGIAGSSFTGSEDLDLVAAEPITPSNVISYPLEMGVGAADDAVMAGYAMFAPQTSGSIELQIDLETGGLQKPEITVPVGGAFKTELRMPLL</sequence>
<keyword evidence="1" id="KW-0732">Signal</keyword>
<name>A0A7J5LH28_BACSE</name>
<dbReference type="PROSITE" id="PS51257">
    <property type="entry name" value="PROKAR_LIPOPROTEIN"/>
    <property type="match status" value="1"/>
</dbReference>
<comment type="caution">
    <text evidence="2">The sequence shown here is derived from an EMBL/GenBank/DDBJ whole genome shotgun (WGS) entry which is preliminary data.</text>
</comment>
<organism evidence="2 3">
    <name type="scientific">Bacteroides stercoris</name>
    <dbReference type="NCBI Taxonomy" id="46506"/>
    <lineage>
        <taxon>Bacteria</taxon>
        <taxon>Pseudomonadati</taxon>
        <taxon>Bacteroidota</taxon>
        <taxon>Bacteroidia</taxon>
        <taxon>Bacteroidales</taxon>
        <taxon>Bacteroidaceae</taxon>
        <taxon>Bacteroides</taxon>
    </lineage>
</organism>
<gene>
    <name evidence="2" type="ORF">F9958_01460</name>
</gene>
<dbReference type="Proteomes" id="UP000467334">
    <property type="component" value="Unassembled WGS sequence"/>
</dbReference>